<feature type="transmembrane region" description="Helical" evidence="1">
    <location>
        <begin position="334"/>
        <end position="356"/>
    </location>
</feature>
<name>A0A4Z1PBU2_9PEZI</name>
<dbReference type="PANTHER" id="PTHR37577:SF1">
    <property type="entry name" value="INTEGRAL MEMBRANE PROTEIN"/>
    <property type="match status" value="1"/>
</dbReference>
<dbReference type="InterPro" id="IPR053018">
    <property type="entry name" value="Elsinochrome_Biosynth-Asso"/>
</dbReference>
<feature type="transmembrane region" description="Helical" evidence="1">
    <location>
        <begin position="302"/>
        <end position="322"/>
    </location>
</feature>
<dbReference type="Proteomes" id="UP000298493">
    <property type="component" value="Unassembled WGS sequence"/>
</dbReference>
<dbReference type="AlphaFoldDB" id="A0A4Z1PBU2"/>
<proteinExistence type="predicted"/>
<keyword evidence="1" id="KW-0472">Membrane</keyword>
<feature type="transmembrane region" description="Helical" evidence="1">
    <location>
        <begin position="464"/>
        <end position="493"/>
    </location>
</feature>
<feature type="transmembrane region" description="Helical" evidence="1">
    <location>
        <begin position="195"/>
        <end position="214"/>
    </location>
</feature>
<gene>
    <name evidence="2" type="ORF">E6O75_ATG06172</name>
</gene>
<accession>A0A4Z1PBU2</accession>
<dbReference type="STRING" id="86259.A0A4Z1PBU2"/>
<reference evidence="2 3" key="1">
    <citation type="submission" date="2019-04" db="EMBL/GenBank/DDBJ databases">
        <title>High contiguity whole genome sequence and gene annotation resource for two Venturia nashicola isolates.</title>
        <authorList>
            <person name="Prokchorchik M."/>
            <person name="Won K."/>
            <person name="Lee Y."/>
            <person name="Choi E.D."/>
            <person name="Segonzac C."/>
            <person name="Sohn K.H."/>
        </authorList>
    </citation>
    <scope>NUCLEOTIDE SEQUENCE [LARGE SCALE GENOMIC DNA]</scope>
    <source>
        <strain evidence="2 3">PRI2</strain>
    </source>
</reference>
<evidence type="ECO:0000313" key="3">
    <source>
        <dbReference type="Proteomes" id="UP000298493"/>
    </source>
</evidence>
<evidence type="ECO:0000256" key="1">
    <source>
        <dbReference type="SAM" id="Phobius"/>
    </source>
</evidence>
<protein>
    <submittedName>
        <fullName evidence="2">Uncharacterized protein</fullName>
    </submittedName>
</protein>
<keyword evidence="3" id="KW-1185">Reference proteome</keyword>
<comment type="caution">
    <text evidence="2">The sequence shown here is derived from an EMBL/GenBank/DDBJ whole genome shotgun (WGS) entry which is preliminary data.</text>
</comment>
<dbReference type="PANTHER" id="PTHR37577">
    <property type="entry name" value="INTEGRAL MEMBRANE PROTEIN"/>
    <property type="match status" value="1"/>
</dbReference>
<keyword evidence="1" id="KW-1133">Transmembrane helix</keyword>
<evidence type="ECO:0000313" key="2">
    <source>
        <dbReference type="EMBL" id="TID19051.1"/>
    </source>
</evidence>
<dbReference type="EMBL" id="SNSC02000013">
    <property type="protein sequence ID" value="TID19051.1"/>
    <property type="molecule type" value="Genomic_DNA"/>
</dbReference>
<feature type="transmembrane region" description="Helical" evidence="1">
    <location>
        <begin position="437"/>
        <end position="458"/>
    </location>
</feature>
<sequence length="522" mass="58888">MAGPQMSPTRLDSLDPYNESAPWNHWFENVCGASTNCTAENPSDPDIAGYGVIASFIVTAVLTVITVMFAYITKSLPESRYNAVDDQFLKGIYWLFRIKEYRPPSQPSSSKMEAANRQTRIDGVERFMLVLSDQQLVTGIAVLVASYARFCTISHFSFDVALNLSWLSCTAHLATLTVLQAYFDKHKAVRNWRVGAMIVLFALLVPALTTSFNATTAKQYLFACAVKKLAVLANPVLMLLLYWLASGYGSRLLEIYCPRARRFRGHWIAWAILRCWLGEPKNFSKVYHDFQNDSNGSFLCQIIWLCFFLTYGISQQVVFYHWTWIPTQPLKQMGFGQIVPLLLITLPLLSAGESYYEWRDTSQLMGEAGGELQVISHCEVEINEMAEADGVFSQDGESEDEAEPVDAAIMQRTTTGNLENGVPLSVSTIPKPAISSWVWLLCLFSYLEISGFFLPTMMLNSGPVLLLGIIFYIGLVCFLYPVLQVIAAVGLVLHAKWPKIGLANPYRYRFFFRNAHEWLRTY</sequence>
<keyword evidence="1" id="KW-0812">Transmembrane</keyword>
<feature type="transmembrane region" description="Helical" evidence="1">
    <location>
        <begin position="47"/>
        <end position="72"/>
    </location>
</feature>
<feature type="transmembrane region" description="Helical" evidence="1">
    <location>
        <begin position="220"/>
        <end position="245"/>
    </location>
</feature>
<organism evidence="2 3">
    <name type="scientific">Venturia nashicola</name>
    <dbReference type="NCBI Taxonomy" id="86259"/>
    <lineage>
        <taxon>Eukaryota</taxon>
        <taxon>Fungi</taxon>
        <taxon>Dikarya</taxon>
        <taxon>Ascomycota</taxon>
        <taxon>Pezizomycotina</taxon>
        <taxon>Dothideomycetes</taxon>
        <taxon>Pleosporomycetidae</taxon>
        <taxon>Venturiales</taxon>
        <taxon>Venturiaceae</taxon>
        <taxon>Venturia</taxon>
    </lineage>
</organism>